<evidence type="ECO:0000313" key="2">
    <source>
        <dbReference type="EMBL" id="KAK4505095.1"/>
    </source>
</evidence>
<gene>
    <name evidence="2" type="ORF">PRZ48_003058</name>
</gene>
<name>A0ABR0EVG8_ZASCE</name>
<dbReference type="EMBL" id="JAXOVC010000002">
    <property type="protein sequence ID" value="KAK4505095.1"/>
    <property type="molecule type" value="Genomic_DNA"/>
</dbReference>
<keyword evidence="3" id="KW-1185">Reference proteome</keyword>
<feature type="region of interest" description="Disordered" evidence="1">
    <location>
        <begin position="128"/>
        <end position="406"/>
    </location>
</feature>
<organism evidence="2 3">
    <name type="scientific">Zasmidium cellare</name>
    <name type="common">Wine cellar mold</name>
    <name type="synonym">Racodium cellare</name>
    <dbReference type="NCBI Taxonomy" id="395010"/>
    <lineage>
        <taxon>Eukaryota</taxon>
        <taxon>Fungi</taxon>
        <taxon>Dikarya</taxon>
        <taxon>Ascomycota</taxon>
        <taxon>Pezizomycotina</taxon>
        <taxon>Dothideomycetes</taxon>
        <taxon>Dothideomycetidae</taxon>
        <taxon>Mycosphaerellales</taxon>
        <taxon>Mycosphaerellaceae</taxon>
        <taxon>Zasmidium</taxon>
    </lineage>
</organism>
<accession>A0ABR0EVG8</accession>
<feature type="compositionally biased region" description="Basic residues" evidence="1">
    <location>
        <begin position="397"/>
        <end position="406"/>
    </location>
</feature>
<comment type="caution">
    <text evidence="2">The sequence shown here is derived from an EMBL/GenBank/DDBJ whole genome shotgun (WGS) entry which is preliminary data.</text>
</comment>
<evidence type="ECO:0000313" key="3">
    <source>
        <dbReference type="Proteomes" id="UP001305779"/>
    </source>
</evidence>
<feature type="compositionally biased region" description="Basic and acidic residues" evidence="1">
    <location>
        <begin position="381"/>
        <end position="390"/>
    </location>
</feature>
<feature type="compositionally biased region" description="Basic and acidic residues" evidence="1">
    <location>
        <begin position="225"/>
        <end position="235"/>
    </location>
</feature>
<feature type="compositionally biased region" description="Basic and acidic residues" evidence="1">
    <location>
        <begin position="283"/>
        <end position="295"/>
    </location>
</feature>
<sequence>MSRAKRQKIDRESLAAYSASQPLFDTLRNATSKLSQQEAHLTTARDVVQTLHVKIANNDSHLALNRHNRYMDAAVKAWHSATETYCAIFEQLVTITAADPTEGKEKGQRHEEFVSLLDSAKKAEEVVKSFRGSHEISSEESDEDDEEEAPVEPAAQTNGTGKRPMTTSENESEAAPSQQSSKPTTKPAQAQKPNTLTDTTRYDKSGTKILWQEGALKVPYASLEPDEKRAWDVVKARQRRKGRKAGLKAKMAAQRDQNNASTAEPAATAQVPGVEYEDVSAEVEARLKAKADKKASLKAKSTEKKRKRESGDSFAAVDSGFTNAGGEEGDEPTPTVKEASKERPAKKKARKSQEDDEAKPTTAGAAEPKAKATTQSKRKKTADAEADTKAGEGAGKANKKRKKTNP</sequence>
<evidence type="ECO:0000256" key="1">
    <source>
        <dbReference type="SAM" id="MobiDB-lite"/>
    </source>
</evidence>
<proteinExistence type="predicted"/>
<feature type="compositionally biased region" description="Basic residues" evidence="1">
    <location>
        <begin position="236"/>
        <end position="247"/>
    </location>
</feature>
<reference evidence="2 3" key="1">
    <citation type="journal article" date="2023" name="G3 (Bethesda)">
        <title>A chromosome-level genome assembly of Zasmidium syzygii isolated from banana leaves.</title>
        <authorList>
            <person name="van Westerhoven A.C."/>
            <person name="Mehrabi R."/>
            <person name="Talebi R."/>
            <person name="Steentjes M.B.F."/>
            <person name="Corcolon B."/>
            <person name="Chong P.A."/>
            <person name="Kema G.H.J."/>
            <person name="Seidl M.F."/>
        </authorList>
    </citation>
    <scope>NUCLEOTIDE SEQUENCE [LARGE SCALE GENOMIC DNA]</scope>
    <source>
        <strain evidence="2 3">P124</strain>
    </source>
</reference>
<feature type="compositionally biased region" description="Basic and acidic residues" evidence="1">
    <location>
        <begin position="128"/>
        <end position="137"/>
    </location>
</feature>
<protein>
    <submittedName>
        <fullName evidence="2">Uncharacterized protein</fullName>
    </submittedName>
</protein>
<dbReference type="Proteomes" id="UP001305779">
    <property type="component" value="Unassembled WGS sequence"/>
</dbReference>
<feature type="compositionally biased region" description="Polar residues" evidence="1">
    <location>
        <begin position="155"/>
        <end position="199"/>
    </location>
</feature>
<feature type="compositionally biased region" description="Acidic residues" evidence="1">
    <location>
        <begin position="138"/>
        <end position="150"/>
    </location>
</feature>